<dbReference type="Proteomes" id="UP000003374">
    <property type="component" value="Unassembled WGS sequence"/>
</dbReference>
<gene>
    <name evidence="1" type="ORF">NB231_14133</name>
</gene>
<accession>A4BKX7</accession>
<dbReference type="AlphaFoldDB" id="A4BKX7"/>
<reference evidence="1 2" key="1">
    <citation type="submission" date="2006-02" db="EMBL/GenBank/DDBJ databases">
        <authorList>
            <person name="Waterbury J."/>
            <person name="Ferriera S."/>
            <person name="Johnson J."/>
            <person name="Kravitz S."/>
            <person name="Halpern A."/>
            <person name="Remington K."/>
            <person name="Beeson K."/>
            <person name="Tran B."/>
            <person name="Rogers Y.-H."/>
            <person name="Friedman R."/>
            <person name="Venter J.C."/>
        </authorList>
    </citation>
    <scope>NUCLEOTIDE SEQUENCE [LARGE SCALE GENOMIC DNA]</scope>
    <source>
        <strain evidence="1 2">Nb-231</strain>
    </source>
</reference>
<dbReference type="AntiFam" id="ANF00159">
    <property type="entry name" value="Shadow ORF (opposite uvrA)"/>
</dbReference>
<evidence type="ECO:0000313" key="1">
    <source>
        <dbReference type="EMBL" id="EAR22965.1"/>
    </source>
</evidence>
<evidence type="ECO:0000313" key="2">
    <source>
        <dbReference type="Proteomes" id="UP000003374"/>
    </source>
</evidence>
<dbReference type="HOGENOM" id="CLU_1041447_0_0_6"/>
<dbReference type="eggNOG" id="ENOG50331HW">
    <property type="taxonomic scope" value="Bacteria"/>
</dbReference>
<keyword evidence="2" id="KW-1185">Reference proteome</keyword>
<name>A4BKX7_9GAMM</name>
<protein>
    <submittedName>
        <fullName evidence="1">Uncharacterized protein</fullName>
    </submittedName>
</protein>
<comment type="caution">
    <text evidence="1">The sequence shown here is derived from an EMBL/GenBank/DDBJ whole genome shotgun (WGS) entry which is preliminary data.</text>
</comment>
<sequence>MGDRLGCSLRHNSTTALAALGAQVDEPVDLGKHIQIMLDDDHGVAGGHEPVQHADEFFHIGHVQSHRGFIQKVKRMRRAAAALAGPGLGELRDELEALRFPAGERGARLTEGQVAEARVLEQAQGMLDFAMNAEELGGLGDAQLQHSADGLAAVFDGQGLRRKAQPVTQIAAQGDVRQETHRHPLQALTLAGWATAVLGIKGEAPWAIAAHARLFGLREQAADIIPEADIGGRAGARRFADRALVDFQYPVYRLPAYEVLAVAQRCP</sequence>
<dbReference type="EMBL" id="AAOF01000001">
    <property type="protein sequence ID" value="EAR22965.1"/>
    <property type="molecule type" value="Genomic_DNA"/>
</dbReference>
<proteinExistence type="predicted"/>
<organism evidence="1 2">
    <name type="scientific">Nitrococcus mobilis Nb-231</name>
    <dbReference type="NCBI Taxonomy" id="314278"/>
    <lineage>
        <taxon>Bacteria</taxon>
        <taxon>Pseudomonadati</taxon>
        <taxon>Pseudomonadota</taxon>
        <taxon>Gammaproteobacteria</taxon>
        <taxon>Chromatiales</taxon>
        <taxon>Ectothiorhodospiraceae</taxon>
        <taxon>Nitrococcus</taxon>
    </lineage>
</organism>